<accession>A0ACC2KMN2</accession>
<evidence type="ECO:0000313" key="2">
    <source>
        <dbReference type="Proteomes" id="UP001234297"/>
    </source>
</evidence>
<dbReference type="EMBL" id="CM056818">
    <property type="protein sequence ID" value="KAJ8622270.1"/>
    <property type="molecule type" value="Genomic_DNA"/>
</dbReference>
<proteinExistence type="predicted"/>
<dbReference type="Proteomes" id="UP001234297">
    <property type="component" value="Chromosome 10"/>
</dbReference>
<comment type="caution">
    <text evidence="1">The sequence shown here is derived from an EMBL/GenBank/DDBJ whole genome shotgun (WGS) entry which is preliminary data.</text>
</comment>
<organism evidence="1 2">
    <name type="scientific">Persea americana</name>
    <name type="common">Avocado</name>
    <dbReference type="NCBI Taxonomy" id="3435"/>
    <lineage>
        <taxon>Eukaryota</taxon>
        <taxon>Viridiplantae</taxon>
        <taxon>Streptophyta</taxon>
        <taxon>Embryophyta</taxon>
        <taxon>Tracheophyta</taxon>
        <taxon>Spermatophyta</taxon>
        <taxon>Magnoliopsida</taxon>
        <taxon>Magnoliidae</taxon>
        <taxon>Laurales</taxon>
        <taxon>Lauraceae</taxon>
        <taxon>Persea</taxon>
    </lineage>
</organism>
<evidence type="ECO:0000313" key="1">
    <source>
        <dbReference type="EMBL" id="KAJ8622270.1"/>
    </source>
</evidence>
<name>A0ACC2KMN2_PERAE</name>
<protein>
    <submittedName>
        <fullName evidence="1">Uncharacterized protein</fullName>
    </submittedName>
</protein>
<reference evidence="1 2" key="1">
    <citation type="journal article" date="2022" name="Hortic Res">
        <title>A haplotype resolved chromosomal level avocado genome allows analysis of novel avocado genes.</title>
        <authorList>
            <person name="Nath O."/>
            <person name="Fletcher S.J."/>
            <person name="Hayward A."/>
            <person name="Shaw L.M."/>
            <person name="Masouleh A.K."/>
            <person name="Furtado A."/>
            <person name="Henry R.J."/>
            <person name="Mitter N."/>
        </authorList>
    </citation>
    <scope>NUCLEOTIDE SEQUENCE [LARGE SCALE GENOMIC DNA]</scope>
    <source>
        <strain evidence="2">cv. Hass</strain>
    </source>
</reference>
<sequence>MRWVWWKRRLCSGGGEVEVQQVRKQSVAETGGDLRMEATEVDDVVQGGGSTPRPEMERPGERDGEVREVLRKGEAFGTGCHNVLEEILCRVEIRIESVDYCVKMMQGWMGVRWRGGSDEGPTQRWEMTWMDLRGVGFRRWLREGKVGEGMQGTARVVMG</sequence>
<gene>
    <name evidence="1" type="ORF">MRB53_030799</name>
</gene>
<keyword evidence="2" id="KW-1185">Reference proteome</keyword>